<feature type="transmembrane region" description="Helical" evidence="13">
    <location>
        <begin position="357"/>
        <end position="376"/>
    </location>
</feature>
<evidence type="ECO:0000256" key="11">
    <source>
        <dbReference type="PIRSR" id="PIRSR603373-1"/>
    </source>
</evidence>
<comment type="subcellular location">
    <subcellularLocation>
        <location evidence="2 13">Cell membrane</location>
        <topology evidence="2 13">Multi-pass membrane protein</topology>
    </subcellularLocation>
</comment>
<keyword evidence="12" id="KW-0479">Metal-binding</keyword>
<dbReference type="InterPro" id="IPR050860">
    <property type="entry name" value="FeoB_GTPase"/>
</dbReference>
<keyword evidence="13" id="KW-0408">Iron</keyword>
<feature type="transmembrane region" description="Helical" evidence="13">
    <location>
        <begin position="383"/>
        <end position="404"/>
    </location>
</feature>
<dbReference type="InterPro" id="IPR041069">
    <property type="entry name" value="FeoB_Cyto"/>
</dbReference>
<evidence type="ECO:0000256" key="13">
    <source>
        <dbReference type="RuleBase" id="RU362098"/>
    </source>
</evidence>
<keyword evidence="7 13" id="KW-1133">Transmembrane helix</keyword>
<dbReference type="PANTHER" id="PTHR43185">
    <property type="entry name" value="FERROUS IRON TRANSPORT PROTEIN B"/>
    <property type="match status" value="1"/>
</dbReference>
<comment type="caution">
    <text evidence="15">The sequence shown here is derived from an EMBL/GenBank/DDBJ whole genome shotgun (WGS) entry which is preliminary data.</text>
</comment>
<keyword evidence="5 13" id="KW-0812">Transmembrane</keyword>
<keyword evidence="13" id="KW-0406">Ion transport</keyword>
<dbReference type="InterPro" id="IPR011642">
    <property type="entry name" value="Gate_dom"/>
</dbReference>
<evidence type="ECO:0000256" key="3">
    <source>
        <dbReference type="ARBA" id="ARBA00022448"/>
    </source>
</evidence>
<feature type="binding site" evidence="12">
    <location>
        <position position="47"/>
    </location>
    <ligand>
        <name>Mg(2+)</name>
        <dbReference type="ChEBI" id="CHEBI:18420"/>
        <label>2</label>
    </ligand>
</feature>
<dbReference type="InterPro" id="IPR011640">
    <property type="entry name" value="Fe2_transport_prot_B_C"/>
</dbReference>
<dbReference type="EMBL" id="QUSM01000003">
    <property type="protein sequence ID" value="RGD74275.1"/>
    <property type="molecule type" value="Genomic_DNA"/>
</dbReference>
<comment type="function">
    <text evidence="1 13">Probable transporter of a GTP-driven Fe(2+) uptake system.</text>
</comment>
<evidence type="ECO:0000256" key="4">
    <source>
        <dbReference type="ARBA" id="ARBA00022475"/>
    </source>
</evidence>
<keyword evidence="12" id="KW-0460">Magnesium</keyword>
<feature type="transmembrane region" description="Helical" evidence="13">
    <location>
        <begin position="319"/>
        <end position="337"/>
    </location>
</feature>
<sequence length="714" mass="79148">MGLTSSSTGAKVLEADVFEKAIGCDFTIGLAGNPNVGKSTVFNALTGMHQHTGNWPGKTVSNAVGKCRYKDKDLLFVDIPGTYSLMSNSEEEEIARNYICFGQADVTVIVVDSTALERNLNLVFQTFEITNNVIVCVNLLDEAKKKGIKINLELLSEYLGVPVVGVTARRPKTLNRLLSAIYSVCTNKIKVNPKCVKYNEHIEDAIEKITEKLKQTSIKNTYLHRWIALKLIDGDEKILKSLENYLEIDLLGNKSIISTVEKVKVKLMTNNITKNNFRDRVVEEILQNDEEICEDVLEYEVRDYNDRDRKVDKILTSKTFGIPLMILFLGVIFWLTITGANYPSEMLSVFFGYVGDKLYALFDYLHAPAFLKGVLIDGMYNTLSWVISVMLPPMAIFFPLFTILEDLGYLPRIAFNLDHYFKKACASGKQALTMCMGFGCNAAGVIGCRIINSTRERLIAILTNAFVPCNGRFPFLIAVASIFIGGVGFSFGNSILSTLAVLFVIILGILLTLFISKFLSKTVLKGMPSTLTLELPPYRKPQIGRILVRSIFDRTLYVLGRAMVFAAPAGIVIWLMANIGIGNASILTHIATFLNPFAQLMGLDGYILTAFILGLPANEIVLPIILMCYLGKGTMVDIENTMEIGKVLIANGWTILTAVNVMIFTLLHFPCATTLMTIKSETKSLKWTALAFVLPTVCGIGLCMFTNLIYHIII</sequence>
<dbReference type="PANTHER" id="PTHR43185:SF2">
    <property type="entry name" value="FERROUS IRON TRANSPORT PROTEIN B"/>
    <property type="match status" value="1"/>
</dbReference>
<dbReference type="SUPFAM" id="SSF52540">
    <property type="entry name" value="P-loop containing nucleoside triphosphate hydrolases"/>
    <property type="match status" value="1"/>
</dbReference>
<keyword evidence="9 13" id="KW-0472">Membrane</keyword>
<feature type="binding site" evidence="12">
    <location>
        <position position="46"/>
    </location>
    <ligand>
        <name>Mg(2+)</name>
        <dbReference type="ChEBI" id="CHEBI:18420"/>
        <label>2</label>
    </ligand>
</feature>
<dbReference type="InterPro" id="IPR003373">
    <property type="entry name" value="Fe2_transport_prot-B"/>
</dbReference>
<evidence type="ECO:0000256" key="10">
    <source>
        <dbReference type="NCBIfam" id="TIGR00437"/>
    </source>
</evidence>
<dbReference type="CDD" id="cd01879">
    <property type="entry name" value="FeoB"/>
    <property type="match status" value="1"/>
</dbReference>
<evidence type="ECO:0000256" key="12">
    <source>
        <dbReference type="PIRSR" id="PIRSR603373-2"/>
    </source>
</evidence>
<dbReference type="GO" id="GO:0015093">
    <property type="term" value="F:ferrous iron transmembrane transporter activity"/>
    <property type="evidence" value="ECO:0007669"/>
    <property type="project" value="UniProtKB-UniRule"/>
</dbReference>
<feature type="transmembrane region" description="Helical" evidence="13">
    <location>
        <begin position="689"/>
        <end position="710"/>
    </location>
</feature>
<feature type="binding site" evidence="11">
    <location>
        <begin position="78"/>
        <end position="81"/>
    </location>
    <ligand>
        <name>GTP</name>
        <dbReference type="ChEBI" id="CHEBI:37565"/>
        <label>1</label>
    </ligand>
</feature>
<feature type="binding site" evidence="11">
    <location>
        <begin position="138"/>
        <end position="141"/>
    </location>
    <ligand>
        <name>GTP</name>
        <dbReference type="ChEBI" id="CHEBI:37565"/>
        <label>1</label>
    </ligand>
</feature>
<evidence type="ECO:0000256" key="5">
    <source>
        <dbReference type="ARBA" id="ARBA00022692"/>
    </source>
</evidence>
<comment type="similarity">
    <text evidence="13">Belongs to the TRAFAC class TrmE-Era-EngA-EngB-Septin-like GTPase superfamily. FeoB GTPase (TC 9.A.8) family.</text>
</comment>
<dbReference type="NCBIfam" id="TIGR00437">
    <property type="entry name" value="feoB"/>
    <property type="match status" value="1"/>
</dbReference>
<evidence type="ECO:0000256" key="1">
    <source>
        <dbReference type="ARBA" id="ARBA00003926"/>
    </source>
</evidence>
<evidence type="ECO:0000256" key="9">
    <source>
        <dbReference type="ARBA" id="ARBA00023136"/>
    </source>
</evidence>
<dbReference type="GO" id="GO:0005525">
    <property type="term" value="F:GTP binding"/>
    <property type="evidence" value="ECO:0007669"/>
    <property type="project" value="UniProtKB-KW"/>
</dbReference>
<dbReference type="Pfam" id="PF02421">
    <property type="entry name" value="FeoB_N"/>
    <property type="match status" value="1"/>
</dbReference>
<evidence type="ECO:0000256" key="2">
    <source>
        <dbReference type="ARBA" id="ARBA00004651"/>
    </source>
</evidence>
<evidence type="ECO:0000256" key="8">
    <source>
        <dbReference type="ARBA" id="ARBA00023134"/>
    </source>
</evidence>
<evidence type="ECO:0000256" key="6">
    <source>
        <dbReference type="ARBA" id="ARBA00022741"/>
    </source>
</evidence>
<dbReference type="InterPro" id="IPR030389">
    <property type="entry name" value="G_FEOB_dom"/>
</dbReference>
<keyword evidence="6 11" id="KW-0547">Nucleotide-binding</keyword>
<feature type="domain" description="FeoB-type G" evidence="14">
    <location>
        <begin position="25"/>
        <end position="187"/>
    </location>
</feature>
<dbReference type="GO" id="GO:0005886">
    <property type="term" value="C:plasma membrane"/>
    <property type="evidence" value="ECO:0007669"/>
    <property type="project" value="UniProtKB-SubCell"/>
</dbReference>
<keyword evidence="13" id="KW-0410">Iron transport</keyword>
<gene>
    <name evidence="15" type="primary">feoB</name>
    <name evidence="15" type="ORF">DW687_05775</name>
</gene>
<dbReference type="Pfam" id="PF07664">
    <property type="entry name" value="FeoB_C"/>
    <property type="match status" value="1"/>
</dbReference>
<evidence type="ECO:0000313" key="15">
    <source>
        <dbReference type="EMBL" id="RGD74275.1"/>
    </source>
</evidence>
<feature type="transmembrane region" description="Helical" evidence="13">
    <location>
        <begin position="473"/>
        <end position="492"/>
    </location>
</feature>
<dbReference type="Pfam" id="PF07670">
    <property type="entry name" value="Gate"/>
    <property type="match status" value="2"/>
</dbReference>
<dbReference type="Pfam" id="PF17910">
    <property type="entry name" value="FeoB_Cyto"/>
    <property type="match status" value="1"/>
</dbReference>
<feature type="binding site" evidence="11">
    <location>
        <begin position="32"/>
        <end position="39"/>
    </location>
    <ligand>
        <name>GTP</name>
        <dbReference type="ChEBI" id="CHEBI:37565"/>
        <label>1</label>
    </ligand>
</feature>
<dbReference type="InterPro" id="IPR006073">
    <property type="entry name" value="GTP-bd"/>
</dbReference>
<evidence type="ECO:0000259" key="14">
    <source>
        <dbReference type="PROSITE" id="PS51711"/>
    </source>
</evidence>
<dbReference type="AlphaFoldDB" id="A0A3E3DYU6"/>
<dbReference type="GO" id="GO:0046872">
    <property type="term" value="F:metal ion binding"/>
    <property type="evidence" value="ECO:0007669"/>
    <property type="project" value="UniProtKB-KW"/>
</dbReference>
<proteinExistence type="inferred from homology"/>
<accession>A0A3E3DYU6</accession>
<feature type="binding site" evidence="12">
    <location>
        <position position="44"/>
    </location>
    <ligand>
        <name>Mg(2+)</name>
        <dbReference type="ChEBI" id="CHEBI:18420"/>
        <label>2</label>
    </ligand>
</feature>
<dbReference type="PROSITE" id="PS51711">
    <property type="entry name" value="G_FEOB"/>
    <property type="match status" value="1"/>
</dbReference>
<dbReference type="Gene3D" id="1.10.287.1770">
    <property type="match status" value="1"/>
</dbReference>
<keyword evidence="4" id="KW-1003">Cell membrane</keyword>
<dbReference type="Gene3D" id="3.40.50.300">
    <property type="entry name" value="P-loop containing nucleotide triphosphate hydrolases"/>
    <property type="match status" value="1"/>
</dbReference>
<organism evidence="15 16">
    <name type="scientific">Anaerofustis stercorihominis</name>
    <dbReference type="NCBI Taxonomy" id="214853"/>
    <lineage>
        <taxon>Bacteria</taxon>
        <taxon>Bacillati</taxon>
        <taxon>Bacillota</taxon>
        <taxon>Clostridia</taxon>
        <taxon>Eubacteriales</taxon>
        <taxon>Eubacteriaceae</taxon>
        <taxon>Anaerofustis</taxon>
    </lineage>
</organism>
<feature type="transmembrane region" description="Helical" evidence="13">
    <location>
        <begin position="606"/>
        <end position="626"/>
    </location>
</feature>
<feature type="transmembrane region" description="Helical" evidence="13">
    <location>
        <begin position="498"/>
        <end position="519"/>
    </location>
</feature>
<feature type="transmembrane region" description="Helical" evidence="13">
    <location>
        <begin position="431"/>
        <end position="452"/>
    </location>
</feature>
<feature type="binding site" evidence="12">
    <location>
        <position position="43"/>
    </location>
    <ligand>
        <name>Mg(2+)</name>
        <dbReference type="ChEBI" id="CHEBI:18420"/>
        <label>2</label>
    </ligand>
</feature>
<reference evidence="15 16" key="1">
    <citation type="submission" date="2018-08" db="EMBL/GenBank/DDBJ databases">
        <title>A genome reference for cultivated species of the human gut microbiota.</title>
        <authorList>
            <person name="Zou Y."/>
            <person name="Xue W."/>
            <person name="Luo G."/>
        </authorList>
    </citation>
    <scope>NUCLEOTIDE SEQUENCE [LARGE SCALE GENOMIC DNA]</scope>
    <source>
        <strain evidence="15 16">AM25-6</strain>
    </source>
</reference>
<protein>
    <recommendedName>
        <fullName evidence="10 13">Ferrous iron transport protein B</fullName>
    </recommendedName>
</protein>
<evidence type="ECO:0000313" key="16">
    <source>
        <dbReference type="Proteomes" id="UP000261212"/>
    </source>
</evidence>
<dbReference type="PRINTS" id="PR00326">
    <property type="entry name" value="GTP1OBG"/>
</dbReference>
<name>A0A3E3DYU6_9FIRM</name>
<dbReference type="Proteomes" id="UP000261212">
    <property type="component" value="Unassembled WGS sequence"/>
</dbReference>
<keyword evidence="3 13" id="KW-0813">Transport</keyword>
<feature type="transmembrane region" description="Helical" evidence="13">
    <location>
        <begin position="647"/>
        <end position="669"/>
    </location>
</feature>
<dbReference type="RefSeq" id="WP_117532071.1">
    <property type="nucleotide sequence ID" value="NZ_QUSM01000003.1"/>
</dbReference>
<keyword evidence="8 11" id="KW-0342">GTP-binding</keyword>
<dbReference type="InterPro" id="IPR027417">
    <property type="entry name" value="P-loop_NTPase"/>
</dbReference>
<evidence type="ECO:0000256" key="7">
    <source>
        <dbReference type="ARBA" id="ARBA00022989"/>
    </source>
</evidence>